<evidence type="ECO:0000259" key="6">
    <source>
        <dbReference type="PROSITE" id="PS50048"/>
    </source>
</evidence>
<keyword evidence="2" id="KW-0238">DNA-binding</keyword>
<dbReference type="PANTHER" id="PTHR47840">
    <property type="entry name" value="ZN(II)2CYS6 TRANSCRIPTION FACTOR (EUROFUNG)-RELATED"/>
    <property type="match status" value="1"/>
</dbReference>
<name>A0A178Z8Q0_9EURO</name>
<keyword evidence="8" id="KW-1185">Reference proteome</keyword>
<evidence type="ECO:0000256" key="1">
    <source>
        <dbReference type="ARBA" id="ARBA00023015"/>
    </source>
</evidence>
<dbReference type="GO" id="GO:0003677">
    <property type="term" value="F:DNA binding"/>
    <property type="evidence" value="ECO:0007669"/>
    <property type="project" value="UniProtKB-KW"/>
</dbReference>
<dbReference type="OrthoDB" id="6509908at2759"/>
<dbReference type="PANTHER" id="PTHR47840:SF3">
    <property type="entry name" value="ZN(II)2CYS6 TRANSCRIPTION FACTOR (EUROFUNG)"/>
    <property type="match status" value="1"/>
</dbReference>
<dbReference type="PROSITE" id="PS50048">
    <property type="entry name" value="ZN2_CY6_FUNGAL_2"/>
    <property type="match status" value="1"/>
</dbReference>
<dbReference type="SMART" id="SM00066">
    <property type="entry name" value="GAL4"/>
    <property type="match status" value="1"/>
</dbReference>
<dbReference type="InterPro" id="IPR036864">
    <property type="entry name" value="Zn2-C6_fun-type_DNA-bd_sf"/>
</dbReference>
<evidence type="ECO:0000256" key="4">
    <source>
        <dbReference type="ARBA" id="ARBA00023242"/>
    </source>
</evidence>
<gene>
    <name evidence="7" type="ORF">AYL99_10526</name>
</gene>
<dbReference type="RefSeq" id="XP_018688920.1">
    <property type="nucleotide sequence ID" value="XM_018842032.1"/>
</dbReference>
<protein>
    <recommendedName>
        <fullName evidence="6">Zn(2)-C6 fungal-type domain-containing protein</fullName>
    </recommendedName>
</protein>
<dbReference type="GO" id="GO:0008270">
    <property type="term" value="F:zinc ion binding"/>
    <property type="evidence" value="ECO:0007669"/>
    <property type="project" value="InterPro"/>
</dbReference>
<evidence type="ECO:0000313" key="8">
    <source>
        <dbReference type="Proteomes" id="UP000078343"/>
    </source>
</evidence>
<dbReference type="Pfam" id="PF00172">
    <property type="entry name" value="Zn_clus"/>
    <property type="match status" value="1"/>
</dbReference>
<organism evidence="7 8">
    <name type="scientific">Fonsecaea erecta</name>
    <dbReference type="NCBI Taxonomy" id="1367422"/>
    <lineage>
        <taxon>Eukaryota</taxon>
        <taxon>Fungi</taxon>
        <taxon>Dikarya</taxon>
        <taxon>Ascomycota</taxon>
        <taxon>Pezizomycotina</taxon>
        <taxon>Eurotiomycetes</taxon>
        <taxon>Chaetothyriomycetidae</taxon>
        <taxon>Chaetothyriales</taxon>
        <taxon>Herpotrichiellaceae</taxon>
        <taxon>Fonsecaea</taxon>
    </lineage>
</organism>
<dbReference type="GO" id="GO:0000981">
    <property type="term" value="F:DNA-binding transcription factor activity, RNA polymerase II-specific"/>
    <property type="evidence" value="ECO:0007669"/>
    <property type="project" value="InterPro"/>
</dbReference>
<evidence type="ECO:0000256" key="2">
    <source>
        <dbReference type="ARBA" id="ARBA00023125"/>
    </source>
</evidence>
<dbReference type="Proteomes" id="UP000078343">
    <property type="component" value="Unassembled WGS sequence"/>
</dbReference>
<evidence type="ECO:0000256" key="3">
    <source>
        <dbReference type="ARBA" id="ARBA00023163"/>
    </source>
</evidence>
<accession>A0A178Z8Q0</accession>
<dbReference type="AlphaFoldDB" id="A0A178Z8Q0"/>
<dbReference type="CDD" id="cd12148">
    <property type="entry name" value="fungal_TF_MHR"/>
    <property type="match status" value="1"/>
</dbReference>
<dbReference type="SUPFAM" id="SSF57701">
    <property type="entry name" value="Zn2/Cys6 DNA-binding domain"/>
    <property type="match status" value="1"/>
</dbReference>
<dbReference type="Gene3D" id="4.10.240.10">
    <property type="entry name" value="Zn(2)-C6 fungal-type DNA-binding domain"/>
    <property type="match status" value="1"/>
</dbReference>
<keyword evidence="3" id="KW-0804">Transcription</keyword>
<evidence type="ECO:0000256" key="5">
    <source>
        <dbReference type="SAM" id="MobiDB-lite"/>
    </source>
</evidence>
<dbReference type="PROSITE" id="PS00463">
    <property type="entry name" value="ZN2_CY6_FUNGAL_1"/>
    <property type="match status" value="1"/>
</dbReference>
<feature type="region of interest" description="Disordered" evidence="5">
    <location>
        <begin position="99"/>
        <end position="120"/>
    </location>
</feature>
<dbReference type="STRING" id="1367422.A0A178Z8Q0"/>
<dbReference type="GeneID" id="30014694"/>
<dbReference type="EMBL" id="LVYI01000011">
    <property type="protein sequence ID" value="OAP55553.1"/>
    <property type="molecule type" value="Genomic_DNA"/>
</dbReference>
<comment type="caution">
    <text evidence="7">The sequence shown here is derived from an EMBL/GenBank/DDBJ whole genome shotgun (WGS) entry which is preliminary data.</text>
</comment>
<dbReference type="InterPro" id="IPR001138">
    <property type="entry name" value="Zn2Cys6_DnaBD"/>
</dbReference>
<keyword evidence="1" id="KW-0805">Transcription regulation</keyword>
<feature type="domain" description="Zn(2)-C6 fungal-type" evidence="6">
    <location>
        <begin position="16"/>
        <end position="49"/>
    </location>
</feature>
<sequence>MSQSEVPKPTRKGTKSCAECRRRKIRCIRRSEDAETCRSCDDRGLKCVAQVFTLRPVHEQRIPSRHRIALLESEVTSLRKAVREIQSKLGYQVADLAGPASIQPASSPGDDVSDDESNGSDVFATEHPLHLRSLFQNDWLSGDFGRQDQQLQERKAKASAHLLDLARQTLQQLIPQRDDVVEMARTASKWINLVHAILPQPFAVKSQRELLDSYETMCAPDADTMNLASWLLDLAVTAQQEPQDQGSPETSLKRFHRISDFSRAISDAVERTLISHDRLMGTTQGLGMAMHFLRLQISQGNFQKAWIRMRHFVAMAELLGLPKASQGFQPSGIAGAPNPVQLEKIQLWEFMCSAERLLCMVINRPPATRRFEHTIAQPLTINGNVQVHVYLNKLTDITAKFDALDDLGGTHGSSAQAYAYALELDRELRVLASQTPKSWWDLDFVHVKPENLCQLLHYYFLMRVHLPFTMRQDPAEGNMYSRLTCMEACEAVAQRYQPLRRLLPSGIFLSPIMDLQAFTATIVLLLTSHSGPSGNGLDSEANKARVQGIAAQVLQVMDEKSRDAANSSFARLGALTIRSLNALLQQNGDSTDSRQLDLKVPLLGNVNVRRNINPSQVPATSDQQPFQVQPDTGLWRPHDQILHQQPGIIPVNTSSQLALAQTTAEWGLNPLSWSFDTHDNFIQDAFMADTFDQTGMWQTDYNGFQSNT</sequence>
<keyword evidence="4" id="KW-0539">Nucleus</keyword>
<reference evidence="7 8" key="1">
    <citation type="submission" date="2016-04" db="EMBL/GenBank/DDBJ databases">
        <title>Draft genome of Fonsecaea erecta CBS 125763.</title>
        <authorList>
            <person name="Weiss V.A."/>
            <person name="Vicente V.A."/>
            <person name="Raittz R.T."/>
            <person name="Moreno L.F."/>
            <person name="De Souza E.M."/>
            <person name="Pedrosa F.O."/>
            <person name="Steffens M.B."/>
            <person name="Faoro H."/>
            <person name="Tadra-Sfeir M.Z."/>
            <person name="Najafzadeh M.J."/>
            <person name="Felipe M.S."/>
            <person name="Teixeira M."/>
            <person name="Sun J."/>
            <person name="Xi L."/>
            <person name="Gomes R."/>
            <person name="De Azevedo C.M."/>
            <person name="Salgado C.G."/>
            <person name="Da Silva M.B."/>
            <person name="Nascimento M.F."/>
            <person name="Queiroz-Telles F."/>
            <person name="Attili D.S."/>
            <person name="Gorbushina A."/>
        </authorList>
    </citation>
    <scope>NUCLEOTIDE SEQUENCE [LARGE SCALE GENOMIC DNA]</scope>
    <source>
        <strain evidence="7 8">CBS 125763</strain>
    </source>
</reference>
<evidence type="ECO:0000313" key="7">
    <source>
        <dbReference type="EMBL" id="OAP55553.1"/>
    </source>
</evidence>
<proteinExistence type="predicted"/>